<keyword evidence="1" id="KW-0853">WD repeat</keyword>
<dbReference type="InterPro" id="IPR052208">
    <property type="entry name" value="DmX-like/RAVE_component"/>
</dbReference>
<dbReference type="PANTHER" id="PTHR13950">
    <property type="entry name" value="RABCONNECTIN-RELATED"/>
    <property type="match status" value="1"/>
</dbReference>
<dbReference type="Pfam" id="PF00400">
    <property type="entry name" value="WD40"/>
    <property type="match status" value="2"/>
</dbReference>
<dbReference type="InterPro" id="IPR036322">
    <property type="entry name" value="WD40_repeat_dom_sf"/>
</dbReference>
<evidence type="ECO:0000256" key="1">
    <source>
        <dbReference type="PROSITE-ProRule" id="PRU00221"/>
    </source>
</evidence>
<organism evidence="3">
    <name type="scientific">Selaginella moellendorffii</name>
    <name type="common">Spikemoss</name>
    <dbReference type="NCBI Taxonomy" id="88036"/>
    <lineage>
        <taxon>Eukaryota</taxon>
        <taxon>Viridiplantae</taxon>
        <taxon>Streptophyta</taxon>
        <taxon>Embryophyta</taxon>
        <taxon>Tracheophyta</taxon>
        <taxon>Lycopodiopsida</taxon>
        <taxon>Selaginellales</taxon>
        <taxon>Selaginellaceae</taxon>
        <taxon>Selaginella</taxon>
    </lineage>
</organism>
<dbReference type="SMART" id="SM00320">
    <property type="entry name" value="WD40"/>
    <property type="match status" value="5"/>
</dbReference>
<dbReference type="eggNOG" id="KOG1064">
    <property type="taxonomic scope" value="Eukaryota"/>
</dbReference>
<proteinExistence type="predicted"/>
<dbReference type="STRING" id="88036.D8S7B1"/>
<dbReference type="Proteomes" id="UP000001514">
    <property type="component" value="Unassembled WGS sequence"/>
</dbReference>
<sequence>LQAISVNSCNPEQVVVASSSKGLLYLELNTYGKFSESKDNLWAEADWPQDGWAGSVSTPVPTFVTPGVGLGSKSGSGIGLGGAAVGMAALSKSVKESRKAAVGFGVPGYAGIAAWHMGWEELADYDGLVDPPATVENVTTSAIAAHPLRPFFLVGARNTHVYLWKFGESSATATYGVLPAANVPPPYALASVSSVQFDRCGHRFASSAVDGTVCAWQLEVGGRSNVCPTESQLCFDRHAWDVTFVGESGAIIAAAGSSPSGENLVVWNTLAPPSSARMSISCHEGGANCLDVLHADLGGSPLIITGGKKGDISVHDFRYITTGKAKRRKNGYQRTGDDGRFVWHIPKAHTGIVTRVRAVPGTTLFLTGSKDGDVKLWDVNKCELVKHWQRVHEKRLFLQHNTPGLGALVQAAVMDLRILPNGFITCGSDGALRHFRLESEHHSG</sequence>
<reference evidence="2 3" key="1">
    <citation type="journal article" date="2011" name="Science">
        <title>The Selaginella genome identifies genetic changes associated with the evolution of vascular plants.</title>
        <authorList>
            <person name="Banks J.A."/>
            <person name="Nishiyama T."/>
            <person name="Hasebe M."/>
            <person name="Bowman J.L."/>
            <person name="Gribskov M."/>
            <person name="dePamphilis C."/>
            <person name="Albert V.A."/>
            <person name="Aono N."/>
            <person name="Aoyama T."/>
            <person name="Ambrose B.A."/>
            <person name="Ashton N.W."/>
            <person name="Axtell M.J."/>
            <person name="Barker E."/>
            <person name="Barker M.S."/>
            <person name="Bennetzen J.L."/>
            <person name="Bonawitz N.D."/>
            <person name="Chapple C."/>
            <person name="Cheng C."/>
            <person name="Correa L.G."/>
            <person name="Dacre M."/>
            <person name="DeBarry J."/>
            <person name="Dreyer I."/>
            <person name="Elias M."/>
            <person name="Engstrom E.M."/>
            <person name="Estelle M."/>
            <person name="Feng L."/>
            <person name="Finet C."/>
            <person name="Floyd S.K."/>
            <person name="Frommer W.B."/>
            <person name="Fujita T."/>
            <person name="Gramzow L."/>
            <person name="Gutensohn M."/>
            <person name="Harholt J."/>
            <person name="Hattori M."/>
            <person name="Heyl A."/>
            <person name="Hirai T."/>
            <person name="Hiwatashi Y."/>
            <person name="Ishikawa M."/>
            <person name="Iwata M."/>
            <person name="Karol K.G."/>
            <person name="Koehler B."/>
            <person name="Kolukisaoglu U."/>
            <person name="Kubo M."/>
            <person name="Kurata T."/>
            <person name="Lalonde S."/>
            <person name="Li K."/>
            <person name="Li Y."/>
            <person name="Litt A."/>
            <person name="Lyons E."/>
            <person name="Manning G."/>
            <person name="Maruyama T."/>
            <person name="Michael T.P."/>
            <person name="Mikami K."/>
            <person name="Miyazaki S."/>
            <person name="Morinaga S."/>
            <person name="Murata T."/>
            <person name="Mueller-Roeber B."/>
            <person name="Nelson D.R."/>
            <person name="Obara M."/>
            <person name="Oguri Y."/>
            <person name="Olmstead R.G."/>
            <person name="Onodera N."/>
            <person name="Petersen B.L."/>
            <person name="Pils B."/>
            <person name="Prigge M."/>
            <person name="Rensing S.A."/>
            <person name="Riano-Pachon D.M."/>
            <person name="Roberts A.W."/>
            <person name="Sato Y."/>
            <person name="Scheller H.V."/>
            <person name="Schulz B."/>
            <person name="Schulz C."/>
            <person name="Shakirov E.V."/>
            <person name="Shibagaki N."/>
            <person name="Shinohara N."/>
            <person name="Shippen D.E."/>
            <person name="Soerensen I."/>
            <person name="Sotooka R."/>
            <person name="Sugimoto N."/>
            <person name="Sugita M."/>
            <person name="Sumikawa N."/>
            <person name="Tanurdzic M."/>
            <person name="Theissen G."/>
            <person name="Ulvskov P."/>
            <person name="Wakazuki S."/>
            <person name="Weng J.K."/>
            <person name="Willats W.W."/>
            <person name="Wipf D."/>
            <person name="Wolf P.G."/>
            <person name="Yang L."/>
            <person name="Zimmer A.D."/>
            <person name="Zhu Q."/>
            <person name="Mitros T."/>
            <person name="Hellsten U."/>
            <person name="Loque D."/>
            <person name="Otillar R."/>
            <person name="Salamov A."/>
            <person name="Schmutz J."/>
            <person name="Shapiro H."/>
            <person name="Lindquist E."/>
            <person name="Lucas S."/>
            <person name="Rokhsar D."/>
            <person name="Grigoriev I.V."/>
        </authorList>
    </citation>
    <scope>NUCLEOTIDE SEQUENCE [LARGE SCALE GENOMIC DNA]</scope>
</reference>
<evidence type="ECO:0000313" key="3">
    <source>
        <dbReference type="Proteomes" id="UP000001514"/>
    </source>
</evidence>
<dbReference type="PROSITE" id="PS50294">
    <property type="entry name" value="WD_REPEATS_REGION"/>
    <property type="match status" value="1"/>
</dbReference>
<gene>
    <name evidence="2" type="ORF">SELMODRAFT_110677</name>
</gene>
<evidence type="ECO:0000313" key="2">
    <source>
        <dbReference type="EMBL" id="EFJ19573.1"/>
    </source>
</evidence>
<dbReference type="KEGG" id="smo:SELMODRAFT_110677"/>
<feature type="non-terminal residue" evidence="2">
    <location>
        <position position="1"/>
    </location>
</feature>
<dbReference type="SUPFAM" id="SSF50978">
    <property type="entry name" value="WD40 repeat-like"/>
    <property type="match status" value="1"/>
</dbReference>
<dbReference type="HOGENOM" id="CLU_029679_0_0_1"/>
<dbReference type="InParanoid" id="D8S7B1"/>
<dbReference type="EMBL" id="GL377605">
    <property type="protein sequence ID" value="EFJ19573.1"/>
    <property type="molecule type" value="Genomic_DNA"/>
</dbReference>
<accession>D8S7B1</accession>
<keyword evidence="3" id="KW-1185">Reference proteome</keyword>
<dbReference type="PANTHER" id="PTHR13950:SF9">
    <property type="entry name" value="RABCONNECTIN-3A"/>
    <property type="match status" value="1"/>
</dbReference>
<dbReference type="OMA" id="CFRTHAS"/>
<name>D8S7B1_SELML</name>
<feature type="repeat" description="WD" evidence="1">
    <location>
        <begin position="346"/>
        <end position="387"/>
    </location>
</feature>
<dbReference type="InterPro" id="IPR015943">
    <property type="entry name" value="WD40/YVTN_repeat-like_dom_sf"/>
</dbReference>
<dbReference type="InterPro" id="IPR001680">
    <property type="entry name" value="WD40_rpt"/>
</dbReference>
<dbReference type="Gene3D" id="2.130.10.10">
    <property type="entry name" value="YVTN repeat-like/Quinoprotein amine dehydrogenase"/>
    <property type="match status" value="2"/>
</dbReference>
<dbReference type="AlphaFoldDB" id="D8S7B1"/>
<dbReference type="PROSITE" id="PS50082">
    <property type="entry name" value="WD_REPEATS_2"/>
    <property type="match status" value="1"/>
</dbReference>
<protein>
    <submittedName>
        <fullName evidence="2">Uncharacterized protein</fullName>
    </submittedName>
</protein>